<dbReference type="FunFam" id="3.30.1440.10:FF:000001">
    <property type="entry name" value="50S ribosomal protein L5"/>
    <property type="match status" value="1"/>
</dbReference>
<evidence type="ECO:0000256" key="4">
    <source>
        <dbReference type="ARBA" id="ARBA00035245"/>
    </source>
</evidence>
<dbReference type="Gene3D" id="3.30.1440.10">
    <property type="match status" value="1"/>
</dbReference>
<gene>
    <name evidence="5" type="primary">rplE</name>
    <name evidence="9" type="ORF">COT99_01280</name>
</gene>
<dbReference type="GO" id="GO:0006412">
    <property type="term" value="P:translation"/>
    <property type="evidence" value="ECO:0007669"/>
    <property type="project" value="UniProtKB-UniRule"/>
</dbReference>
<organism evidence="9 10">
    <name type="scientific">Candidatus Falkowbacteria bacterium CG10_big_fil_rev_8_21_14_0_10_43_10</name>
    <dbReference type="NCBI Taxonomy" id="1974567"/>
    <lineage>
        <taxon>Bacteria</taxon>
        <taxon>Candidatus Falkowiibacteriota</taxon>
    </lineage>
</organism>
<reference evidence="10" key="1">
    <citation type="submission" date="2017-09" db="EMBL/GenBank/DDBJ databases">
        <title>Depth-based differentiation of microbial function through sediment-hosted aquifers and enrichment of novel symbionts in the deep terrestrial subsurface.</title>
        <authorList>
            <person name="Probst A.J."/>
            <person name="Ladd B."/>
            <person name="Jarett J.K."/>
            <person name="Geller-Mcgrath D.E."/>
            <person name="Sieber C.M.K."/>
            <person name="Emerson J.B."/>
            <person name="Anantharaman K."/>
            <person name="Thomas B.C."/>
            <person name="Malmstrom R."/>
            <person name="Stieglmeier M."/>
            <person name="Klingl A."/>
            <person name="Woyke T."/>
            <person name="Ryan C.M."/>
            <person name="Banfield J.F."/>
        </authorList>
    </citation>
    <scope>NUCLEOTIDE SEQUENCE [LARGE SCALE GENOMIC DNA]</scope>
</reference>
<dbReference type="GO" id="GO:1990904">
    <property type="term" value="C:ribonucleoprotein complex"/>
    <property type="evidence" value="ECO:0007669"/>
    <property type="project" value="UniProtKB-KW"/>
</dbReference>
<dbReference type="InterPro" id="IPR020929">
    <property type="entry name" value="Ribosomal_uL5_CS"/>
</dbReference>
<comment type="subunit">
    <text evidence="5">Part of the 50S ribosomal subunit; part of the 5S rRNA/L5/L18/L25 subcomplex. Contacts the 5S rRNA and the P site tRNA. Forms a bridge to the 30S subunit in the 70S ribosome.</text>
</comment>
<dbReference type="InterPro" id="IPR020930">
    <property type="entry name" value="Ribosomal_uL5_bac-type"/>
</dbReference>
<evidence type="ECO:0000259" key="8">
    <source>
        <dbReference type="Pfam" id="PF00673"/>
    </source>
</evidence>
<evidence type="ECO:0000313" key="9">
    <source>
        <dbReference type="EMBL" id="PIR93341.1"/>
    </source>
</evidence>
<comment type="function">
    <text evidence="5">This is 1 of the proteins that bind and probably mediate the attachment of the 5S RNA into the large ribosomal subunit, where it forms part of the central protuberance. In the 70S ribosome it contacts protein S13 of the 30S subunit (bridge B1b), connecting the 2 subunits; this bridge is implicated in subunit movement. Contacts the P site tRNA; the 5S rRNA and some of its associated proteins might help stabilize positioning of ribosome-bound tRNAs.</text>
</comment>
<feature type="domain" description="Large ribosomal subunit protein uL5 N-terminal" evidence="7">
    <location>
        <begin position="23"/>
        <end position="79"/>
    </location>
</feature>
<dbReference type="NCBIfam" id="NF000585">
    <property type="entry name" value="PRK00010.1"/>
    <property type="match status" value="1"/>
</dbReference>
<dbReference type="SUPFAM" id="SSF55282">
    <property type="entry name" value="RL5-like"/>
    <property type="match status" value="1"/>
</dbReference>
<dbReference type="GO" id="GO:0005840">
    <property type="term" value="C:ribosome"/>
    <property type="evidence" value="ECO:0007669"/>
    <property type="project" value="UniProtKB-KW"/>
</dbReference>
<accession>A0A2H0V2L4</accession>
<evidence type="ECO:0000256" key="1">
    <source>
        <dbReference type="ARBA" id="ARBA00008553"/>
    </source>
</evidence>
<evidence type="ECO:0000313" key="10">
    <source>
        <dbReference type="Proteomes" id="UP000228626"/>
    </source>
</evidence>
<keyword evidence="5" id="KW-0820">tRNA-binding</keyword>
<dbReference type="AlphaFoldDB" id="A0A2H0V2L4"/>
<dbReference type="PIRSF" id="PIRSF002161">
    <property type="entry name" value="Ribosomal_L5"/>
    <property type="match status" value="1"/>
</dbReference>
<dbReference type="InterPro" id="IPR022803">
    <property type="entry name" value="Ribosomal_uL5_dom_sf"/>
</dbReference>
<keyword evidence="5" id="KW-0694">RNA-binding</keyword>
<dbReference type="PANTHER" id="PTHR11994">
    <property type="entry name" value="60S RIBOSOMAL PROTEIN L11-RELATED"/>
    <property type="match status" value="1"/>
</dbReference>
<evidence type="ECO:0000256" key="6">
    <source>
        <dbReference type="RuleBase" id="RU003930"/>
    </source>
</evidence>
<dbReference type="GO" id="GO:0003735">
    <property type="term" value="F:structural constituent of ribosome"/>
    <property type="evidence" value="ECO:0007669"/>
    <property type="project" value="InterPro"/>
</dbReference>
<dbReference type="EMBL" id="PFAR01000015">
    <property type="protein sequence ID" value="PIR93341.1"/>
    <property type="molecule type" value="Genomic_DNA"/>
</dbReference>
<name>A0A2H0V2L4_9BACT</name>
<comment type="similarity">
    <text evidence="1 5 6">Belongs to the universal ribosomal protein uL5 family.</text>
</comment>
<dbReference type="GO" id="GO:0019843">
    <property type="term" value="F:rRNA binding"/>
    <property type="evidence" value="ECO:0007669"/>
    <property type="project" value="UniProtKB-UniRule"/>
</dbReference>
<keyword evidence="2 5" id="KW-0689">Ribosomal protein</keyword>
<dbReference type="Pfam" id="PF00281">
    <property type="entry name" value="Ribosomal_L5"/>
    <property type="match status" value="1"/>
</dbReference>
<dbReference type="Pfam" id="PF00673">
    <property type="entry name" value="Ribosomal_L5_C"/>
    <property type="match status" value="1"/>
</dbReference>
<evidence type="ECO:0000256" key="2">
    <source>
        <dbReference type="ARBA" id="ARBA00022980"/>
    </source>
</evidence>
<dbReference type="InterPro" id="IPR031309">
    <property type="entry name" value="Ribosomal_uL5_C"/>
</dbReference>
<keyword evidence="5" id="KW-0699">rRNA-binding</keyword>
<dbReference type="GO" id="GO:0000049">
    <property type="term" value="F:tRNA binding"/>
    <property type="evidence" value="ECO:0007669"/>
    <property type="project" value="UniProtKB-UniRule"/>
</dbReference>
<dbReference type="PROSITE" id="PS00358">
    <property type="entry name" value="RIBOSOMAL_L5"/>
    <property type="match status" value="1"/>
</dbReference>
<proteinExistence type="inferred from homology"/>
<feature type="domain" description="Large ribosomal subunit protein uL5 C-terminal" evidence="8">
    <location>
        <begin position="84"/>
        <end position="176"/>
    </location>
</feature>
<dbReference type="HAMAP" id="MF_01333_B">
    <property type="entry name" value="Ribosomal_uL5_B"/>
    <property type="match status" value="1"/>
</dbReference>
<dbReference type="InterPro" id="IPR002132">
    <property type="entry name" value="Ribosomal_uL5"/>
</dbReference>
<evidence type="ECO:0000259" key="7">
    <source>
        <dbReference type="Pfam" id="PF00281"/>
    </source>
</evidence>
<evidence type="ECO:0000256" key="5">
    <source>
        <dbReference type="HAMAP-Rule" id="MF_01333"/>
    </source>
</evidence>
<dbReference type="Proteomes" id="UP000228626">
    <property type="component" value="Unassembled WGS sequence"/>
</dbReference>
<evidence type="ECO:0000256" key="3">
    <source>
        <dbReference type="ARBA" id="ARBA00023274"/>
    </source>
</evidence>
<protein>
    <recommendedName>
        <fullName evidence="4 5">Large ribosomal subunit protein uL5</fullName>
    </recommendedName>
</protein>
<comment type="caution">
    <text evidence="9">The sequence shown here is derived from an EMBL/GenBank/DDBJ whole genome shotgun (WGS) entry which is preliminary data.</text>
</comment>
<keyword evidence="3 5" id="KW-0687">Ribonucleoprotein</keyword>
<sequence length="182" mass="20867">MKLKESYQKEILPKLIEKFGYKNKMAAPRLEKVTVNVGVGRFSKDNDYIENVEDTLTKITGQRPVKTKAKKSISAFKIRVGMIVGEKVTMRRQKMYDFIEKLISITLPRTRDFRGLSAKAFDRQGNFTLGVKEHIAFPEILVDNVDKIHGLEICISTTAKNKEEGLELLKLIGFPFKEDEKK</sequence>
<dbReference type="InterPro" id="IPR031310">
    <property type="entry name" value="Ribosomal_uL5_N"/>
</dbReference>